<proteinExistence type="predicted"/>
<feature type="region of interest" description="Disordered" evidence="1">
    <location>
        <begin position="30"/>
        <end position="162"/>
    </location>
</feature>
<dbReference type="Proteomes" id="UP000008311">
    <property type="component" value="Unassembled WGS sequence"/>
</dbReference>
<feature type="domain" description="RIN4 pathogenic type III effector avirulence factor Avr cleavage site" evidence="2">
    <location>
        <begin position="101"/>
        <end position="134"/>
    </location>
</feature>
<dbReference type="Pfam" id="PF05627">
    <property type="entry name" value="AvrRpt-cleavage"/>
    <property type="match status" value="2"/>
</dbReference>
<evidence type="ECO:0000313" key="4">
    <source>
        <dbReference type="Proteomes" id="UP000008311"/>
    </source>
</evidence>
<dbReference type="AlphaFoldDB" id="B9RWD3"/>
<accession>B9RWD3</accession>
<dbReference type="InParanoid" id="B9RWD3"/>
<dbReference type="EMBL" id="EQ973823">
    <property type="protein sequence ID" value="EEF44185.1"/>
    <property type="molecule type" value="Genomic_DNA"/>
</dbReference>
<organism evidence="3 4">
    <name type="scientific">Ricinus communis</name>
    <name type="common">Castor bean</name>
    <dbReference type="NCBI Taxonomy" id="3988"/>
    <lineage>
        <taxon>Eukaryota</taxon>
        <taxon>Viridiplantae</taxon>
        <taxon>Streptophyta</taxon>
        <taxon>Embryophyta</taxon>
        <taxon>Tracheophyta</taxon>
        <taxon>Spermatophyta</taxon>
        <taxon>Magnoliopsida</taxon>
        <taxon>eudicotyledons</taxon>
        <taxon>Gunneridae</taxon>
        <taxon>Pentapetalae</taxon>
        <taxon>rosids</taxon>
        <taxon>fabids</taxon>
        <taxon>Malpighiales</taxon>
        <taxon>Euphorbiaceae</taxon>
        <taxon>Acalyphoideae</taxon>
        <taxon>Acalypheae</taxon>
        <taxon>Ricinus</taxon>
    </lineage>
</organism>
<feature type="domain" description="RIN4 pathogenic type III effector avirulence factor Avr cleavage site" evidence="2">
    <location>
        <begin position="3"/>
        <end position="30"/>
    </location>
</feature>
<dbReference type="InterPro" id="IPR040387">
    <property type="entry name" value="RIN4/NOI4"/>
</dbReference>
<evidence type="ECO:0000256" key="1">
    <source>
        <dbReference type="SAM" id="MobiDB-lite"/>
    </source>
</evidence>
<dbReference type="eggNOG" id="ENOG502QQ5R">
    <property type="taxonomic scope" value="Eukaryota"/>
</dbReference>
<gene>
    <name evidence="3" type="ORF">RCOM_1018070</name>
</gene>
<dbReference type="PANTHER" id="PTHR33159:SF6">
    <property type="entry name" value="RPM1-INTERACTING PROTEIN 4"/>
    <property type="match status" value="1"/>
</dbReference>
<dbReference type="STRING" id="3988.B9RWD3"/>
<keyword evidence="4" id="KW-1185">Reference proteome</keyword>
<sequence>MAQRSAVPKFGNWETEENVPYTVYFEKARKGNTAGKMKGNDPKQKPDTVTTKPSIQTSSFRMKSIGAQRGQEAVRSKHEQGGNNQQRRLRSVNRGDDSSDHSAAVPKFGDWDETNPASADGYTHIFNKVREEKQGGPAKVPVQPTESSRSNGHHGNENSKKI</sequence>
<protein>
    <recommendedName>
        <fullName evidence="2">RIN4 pathogenic type III effector avirulence factor Avr cleavage site domain-containing protein</fullName>
    </recommendedName>
</protein>
<dbReference type="PANTHER" id="PTHR33159">
    <property type="entry name" value="RPM1-INTERACTING PROTEIN 4 (RIN4) FAMILY PROTEIN"/>
    <property type="match status" value="1"/>
</dbReference>
<dbReference type="GO" id="GO:0005886">
    <property type="term" value="C:plasma membrane"/>
    <property type="evidence" value="ECO:0000318"/>
    <property type="project" value="GO_Central"/>
</dbReference>
<evidence type="ECO:0000259" key="2">
    <source>
        <dbReference type="Pfam" id="PF05627"/>
    </source>
</evidence>
<dbReference type="InterPro" id="IPR008700">
    <property type="entry name" value="TypeIII_avirulence_cleave"/>
</dbReference>
<reference evidence="4" key="1">
    <citation type="journal article" date="2010" name="Nat. Biotechnol.">
        <title>Draft genome sequence of the oilseed species Ricinus communis.</title>
        <authorList>
            <person name="Chan A.P."/>
            <person name="Crabtree J."/>
            <person name="Zhao Q."/>
            <person name="Lorenzi H."/>
            <person name="Orvis J."/>
            <person name="Puiu D."/>
            <person name="Melake-Berhan A."/>
            <person name="Jones K.M."/>
            <person name="Redman J."/>
            <person name="Chen G."/>
            <person name="Cahoon E.B."/>
            <person name="Gedil M."/>
            <person name="Stanke M."/>
            <person name="Haas B.J."/>
            <person name="Wortman J.R."/>
            <person name="Fraser-Liggett C.M."/>
            <person name="Ravel J."/>
            <person name="Rabinowicz P.D."/>
        </authorList>
    </citation>
    <scope>NUCLEOTIDE SEQUENCE [LARGE SCALE GENOMIC DNA]</scope>
    <source>
        <strain evidence="4">cv. Hale</strain>
    </source>
</reference>
<evidence type="ECO:0000313" key="3">
    <source>
        <dbReference type="EMBL" id="EEF44185.1"/>
    </source>
</evidence>
<feature type="compositionally biased region" description="Polar residues" evidence="1">
    <location>
        <begin position="47"/>
        <end position="61"/>
    </location>
</feature>
<name>B9RWD3_RICCO</name>